<keyword evidence="5" id="KW-0460">Magnesium</keyword>
<evidence type="ECO:0000256" key="7">
    <source>
        <dbReference type="ARBA" id="ARBA00023002"/>
    </source>
</evidence>
<dbReference type="OrthoDB" id="408849at2759"/>
<evidence type="ECO:0000313" key="8">
    <source>
        <dbReference type="EMBL" id="CAB9511599.1"/>
    </source>
</evidence>
<keyword evidence="3" id="KW-0816">Tricarboxylic acid cycle</keyword>
<evidence type="ECO:0000313" key="9">
    <source>
        <dbReference type="Proteomes" id="UP001153069"/>
    </source>
</evidence>
<organism evidence="8 9">
    <name type="scientific">Seminavis robusta</name>
    <dbReference type="NCBI Taxonomy" id="568900"/>
    <lineage>
        <taxon>Eukaryota</taxon>
        <taxon>Sar</taxon>
        <taxon>Stramenopiles</taxon>
        <taxon>Ochrophyta</taxon>
        <taxon>Bacillariophyta</taxon>
        <taxon>Bacillariophyceae</taxon>
        <taxon>Bacillariophycidae</taxon>
        <taxon>Naviculales</taxon>
        <taxon>Naviculaceae</taxon>
        <taxon>Seminavis</taxon>
    </lineage>
</organism>
<comment type="caution">
    <text evidence="8">The sequence shown here is derived from an EMBL/GenBank/DDBJ whole genome shotgun (WGS) entry which is preliminary data.</text>
</comment>
<gene>
    <name evidence="8" type="ORF">SEMRO_492_G153950.1</name>
</gene>
<dbReference type="InterPro" id="IPR004436">
    <property type="entry name" value="Isocitrate_DH_NADP_mono"/>
</dbReference>
<dbReference type="EMBL" id="CAICTM010000491">
    <property type="protein sequence ID" value="CAB9511599.1"/>
    <property type="molecule type" value="Genomic_DNA"/>
</dbReference>
<protein>
    <submittedName>
        <fullName evidence="8">Isocitrate dehydrogenase [NADP]</fullName>
    </submittedName>
</protein>
<dbReference type="GO" id="GO:0046872">
    <property type="term" value="F:metal ion binding"/>
    <property type="evidence" value="ECO:0007669"/>
    <property type="project" value="UniProtKB-KW"/>
</dbReference>
<comment type="cofactor">
    <cofactor evidence="1">
        <name>Mg(2+)</name>
        <dbReference type="ChEBI" id="CHEBI:18420"/>
    </cofactor>
</comment>
<name>A0A9N8E051_9STRA</name>
<keyword evidence="2" id="KW-0329">Glyoxylate bypass</keyword>
<dbReference type="SUPFAM" id="SSF53659">
    <property type="entry name" value="Isocitrate/Isopropylmalate dehydrogenase-like"/>
    <property type="match status" value="1"/>
</dbReference>
<dbReference type="GO" id="GO:0006099">
    <property type="term" value="P:tricarboxylic acid cycle"/>
    <property type="evidence" value="ECO:0007669"/>
    <property type="project" value="UniProtKB-KW"/>
</dbReference>
<sequence length="793" mass="87525">MTMLRPLTAAFGRQLAMRRAPQLTLRPVAGVAPRFFSDVATPAAPTSSHPHTPLPNATGSIVYTETDEAPALATYSLYPYIAKFSAMAGIDVVPADISVAGRVLAAFPECLKEKQRVADNLAYLGEWAKTPDANIVKLPNISAPLNQLEDCIKELRGKGYDVPLYPKEPSTPEEMEIQAKYNALMGSAVNPVLREGNSDRRVAPPVKKYAQKNPHRLGIWSKASRTHVAHMDKGDFYASEQSAIMKDDTSVVIELETASGTTVLKEDTPLVKGEVIDASFMDVKELCEFFEQEISEAAETETLLSLHLKATMMKVSDPIMFGHCIRVYYKDAWAKHGTKLEDIGANPNEGLAALFDKVKDKLPEAEAKKIIEDFEACYETRPWLAMVNSDKGITNLHAPNDIIIDASMPVVIRDSGKMWNKMNELEDTKCLIPDRCYASTYQEVISFVKTKGQFDVSTMGNVANVGLMAKKAEEYGSHDKTFELPESGTVKVKDKNTGEVYLEHKVSKGDIWRMCQTKDEAIKDWVRLAVSRARATGARTVFWLDKNRAHDATLIGLVNGYLKDHNLDGLDIAIMRPVDAARVSMERAVDGKDTISVTGNVLRDYLTDLFPILELGTSAKMLSIVPLLKGGGLYETGAGGSAPKHVQQFVEEGHLRWDSLGEYLAMAVAFSSLGEQGNEQAKILGESLEEAVGRILTNRRSPSRTVNQIDNRATNYYVALYWADSLQQKDPAYKAIFEALSDNRAQIVEEFKECQGNPVDLGGYYLYDPKKAFAAMNPSPTLNKIMADFGPSL</sequence>
<evidence type="ECO:0000256" key="3">
    <source>
        <dbReference type="ARBA" id="ARBA00022532"/>
    </source>
</evidence>
<proteinExistence type="predicted"/>
<keyword evidence="4" id="KW-0479">Metal-binding</keyword>
<dbReference type="PANTHER" id="PTHR36999">
    <property type="entry name" value="ISOCITRATE DEHYDROGENASE [NADP]"/>
    <property type="match status" value="1"/>
</dbReference>
<keyword evidence="9" id="KW-1185">Reference proteome</keyword>
<reference evidence="8" key="1">
    <citation type="submission" date="2020-06" db="EMBL/GenBank/DDBJ databases">
        <authorList>
            <consortium name="Plant Systems Biology data submission"/>
        </authorList>
    </citation>
    <scope>NUCLEOTIDE SEQUENCE</scope>
    <source>
        <strain evidence="8">D6</strain>
    </source>
</reference>
<keyword evidence="7" id="KW-0560">Oxidoreductase</keyword>
<dbReference type="AlphaFoldDB" id="A0A9N8E051"/>
<dbReference type="NCBIfam" id="TIGR00178">
    <property type="entry name" value="monomer_idh"/>
    <property type="match status" value="1"/>
</dbReference>
<evidence type="ECO:0000256" key="6">
    <source>
        <dbReference type="ARBA" id="ARBA00022857"/>
    </source>
</evidence>
<dbReference type="Proteomes" id="UP001153069">
    <property type="component" value="Unassembled WGS sequence"/>
</dbReference>
<dbReference type="Pfam" id="PF03971">
    <property type="entry name" value="IDH"/>
    <property type="match status" value="1"/>
</dbReference>
<evidence type="ECO:0000256" key="2">
    <source>
        <dbReference type="ARBA" id="ARBA00022435"/>
    </source>
</evidence>
<keyword evidence="6" id="KW-0521">NADP</keyword>
<dbReference type="GO" id="GO:0006097">
    <property type="term" value="P:glyoxylate cycle"/>
    <property type="evidence" value="ECO:0007669"/>
    <property type="project" value="UniProtKB-KW"/>
</dbReference>
<dbReference type="GO" id="GO:0004450">
    <property type="term" value="F:isocitrate dehydrogenase (NADP+) activity"/>
    <property type="evidence" value="ECO:0007669"/>
    <property type="project" value="InterPro"/>
</dbReference>
<dbReference type="PANTHER" id="PTHR36999:SF1">
    <property type="entry name" value="ISOCITRATE DEHYDROGENASE (NADP(+))"/>
    <property type="match status" value="1"/>
</dbReference>
<accession>A0A9N8E051</accession>
<evidence type="ECO:0000256" key="5">
    <source>
        <dbReference type="ARBA" id="ARBA00022842"/>
    </source>
</evidence>
<evidence type="ECO:0000256" key="4">
    <source>
        <dbReference type="ARBA" id="ARBA00022723"/>
    </source>
</evidence>
<evidence type="ECO:0000256" key="1">
    <source>
        <dbReference type="ARBA" id="ARBA00001946"/>
    </source>
</evidence>